<evidence type="ECO:0000313" key="3">
    <source>
        <dbReference type="Proteomes" id="UP000092177"/>
    </source>
</evidence>
<dbReference type="RefSeq" id="XP_018163510.1">
    <property type="nucleotide sequence ID" value="XM_018295148.1"/>
</dbReference>
<keyword evidence="3" id="KW-1185">Reference proteome</keyword>
<dbReference type="Pfam" id="PF24539">
    <property type="entry name" value="DUF7600"/>
    <property type="match status" value="1"/>
</dbReference>
<dbReference type="Proteomes" id="UP000092177">
    <property type="component" value="Chromosome 1"/>
</dbReference>
<sequence length="709" mass="79615">MSPRICSCTLCGSVIADVPGNVSWLNQFRGLSSSPTGIILTGVGLYDDPGRGAFIAPVDPDGRWDDPTYESPEEDQFGAMSQGEVNRRHGFVFHEACWDLLEKAFHPRKVPLSRLFDICRSLPFPINGVSISWGHDYGGPVLVDHEHRFPWEDRFADREYLEPDSVLYMNPFEVPEVQHMLTEVPESPPSSTLSVSTIVTPGRDRLDTLPGEIRSVIAMYLPTLDVLNLRLASRVFWTVFDSQQFWASRFRDVSDRSWLFEARDSAQPRDWRWLYRRTNDARIGPGLRNRVRIWNLAQKVVETLSFHWVDIGLASPPKPESSRWVHVAGDLWEQLAGAAYALFDRGCRLFHKHRIAIFDDLSRLSIACVQVGDTKYISGLKITTAAGNTRRVGYWSTTEQSVETSEIRGFKVAVGSRGVQALQCIPGASDMQHWIGSPEGSLKTQRLGMGGRVTELEVGFDILLRRGTITWTDTNHCFGLLSVARGGVYLRNLTSLTAIWGGGGLRRIDFAYDVPVPSEHQTFGCQESGEWTKTINFAIDGPGGELIDKIEVFQQYRDAGYPWLVEEGTLVAFRATAYRTRFPSFWGSLSDRIQDTGETKKVTQEMEYSEDNHQLQETWSSQSSQAMATGKAAHTRWLGFDIIVLVGVDRGGFLHQPVHYLLPKAVIYSVPMLNLQSAIKKPTVVVVEDDVGGLPAKNRSTQWANVEDR</sequence>
<dbReference type="OrthoDB" id="5273847at2759"/>
<gene>
    <name evidence="2" type="ORF">CH63R_00173</name>
</gene>
<comment type="caution">
    <text evidence="2">The sequence shown here is derived from an EMBL/GenBank/DDBJ whole genome shotgun (WGS) entry which is preliminary data.</text>
</comment>
<dbReference type="InterPro" id="IPR001810">
    <property type="entry name" value="F-box_dom"/>
</dbReference>
<dbReference type="EMBL" id="LTAN01000001">
    <property type="protein sequence ID" value="OBR14993.1"/>
    <property type="molecule type" value="Genomic_DNA"/>
</dbReference>
<evidence type="ECO:0000313" key="2">
    <source>
        <dbReference type="EMBL" id="OBR14993.1"/>
    </source>
</evidence>
<feature type="domain" description="F-box" evidence="1">
    <location>
        <begin position="203"/>
        <end position="249"/>
    </location>
</feature>
<dbReference type="SUPFAM" id="SSF81383">
    <property type="entry name" value="F-box domain"/>
    <property type="match status" value="1"/>
</dbReference>
<protein>
    <submittedName>
        <fullName evidence="2">F-box domain-containing protein</fullName>
    </submittedName>
</protein>
<organism evidence="2 3">
    <name type="scientific">Colletotrichum higginsianum (strain IMI 349063)</name>
    <name type="common">Crucifer anthracnose fungus</name>
    <dbReference type="NCBI Taxonomy" id="759273"/>
    <lineage>
        <taxon>Eukaryota</taxon>
        <taxon>Fungi</taxon>
        <taxon>Dikarya</taxon>
        <taxon>Ascomycota</taxon>
        <taxon>Pezizomycotina</taxon>
        <taxon>Sordariomycetes</taxon>
        <taxon>Hypocreomycetidae</taxon>
        <taxon>Glomerellales</taxon>
        <taxon>Glomerellaceae</taxon>
        <taxon>Colletotrichum</taxon>
        <taxon>Colletotrichum destructivum species complex</taxon>
    </lineage>
</organism>
<evidence type="ECO:0000259" key="1">
    <source>
        <dbReference type="PROSITE" id="PS50181"/>
    </source>
</evidence>
<dbReference type="GeneID" id="28859255"/>
<accession>A0A1B7YSJ4</accession>
<proteinExistence type="predicted"/>
<dbReference type="PROSITE" id="PS50181">
    <property type="entry name" value="FBOX"/>
    <property type="match status" value="1"/>
</dbReference>
<dbReference type="InterPro" id="IPR056021">
    <property type="entry name" value="DUF7600"/>
</dbReference>
<reference evidence="3" key="1">
    <citation type="journal article" date="2017" name="BMC Genomics">
        <title>Gapless genome assembly of Colletotrichum higginsianum reveals chromosome structure and association of transposable elements with secondary metabolite gene clusters.</title>
        <authorList>
            <person name="Dallery J.-F."/>
            <person name="Lapalu N."/>
            <person name="Zampounis A."/>
            <person name="Pigne S."/>
            <person name="Luyten I."/>
            <person name="Amselem J."/>
            <person name="Wittenberg A.H.J."/>
            <person name="Zhou S."/>
            <person name="de Queiroz M.V."/>
            <person name="Robin G.P."/>
            <person name="Auger A."/>
            <person name="Hainaut M."/>
            <person name="Henrissat B."/>
            <person name="Kim K.-T."/>
            <person name="Lee Y.-H."/>
            <person name="Lespinet O."/>
            <person name="Schwartz D.C."/>
            <person name="Thon M.R."/>
            <person name="O'Connell R.J."/>
        </authorList>
    </citation>
    <scope>NUCLEOTIDE SEQUENCE [LARGE SCALE GENOMIC DNA]</scope>
    <source>
        <strain evidence="3">IMI 349063</strain>
    </source>
</reference>
<name>A0A1B7YSJ4_COLHI</name>
<dbReference type="KEGG" id="chig:CH63R_00173"/>
<dbReference type="AlphaFoldDB" id="A0A1B7YSJ4"/>
<dbReference type="InterPro" id="IPR036047">
    <property type="entry name" value="F-box-like_dom_sf"/>
</dbReference>
<dbReference type="VEuPathDB" id="FungiDB:CH63R_00173"/>